<dbReference type="InterPro" id="IPR036390">
    <property type="entry name" value="WH_DNA-bd_sf"/>
</dbReference>
<dbReference type="SUPFAM" id="SSF53850">
    <property type="entry name" value="Periplasmic binding protein-like II"/>
    <property type="match status" value="1"/>
</dbReference>
<dbReference type="InterPro" id="IPR058163">
    <property type="entry name" value="LysR-type_TF_proteobact-type"/>
</dbReference>
<comment type="caution">
    <text evidence="6">The sequence shown here is derived from an EMBL/GenBank/DDBJ whole genome shotgun (WGS) entry which is preliminary data.</text>
</comment>
<dbReference type="SUPFAM" id="SSF46785">
    <property type="entry name" value="Winged helix' DNA-binding domain"/>
    <property type="match status" value="1"/>
</dbReference>
<evidence type="ECO:0000256" key="2">
    <source>
        <dbReference type="ARBA" id="ARBA00023015"/>
    </source>
</evidence>
<dbReference type="GO" id="GO:0043565">
    <property type="term" value="F:sequence-specific DNA binding"/>
    <property type="evidence" value="ECO:0007669"/>
    <property type="project" value="TreeGrafter"/>
</dbReference>
<reference evidence="6 7" key="1">
    <citation type="submission" date="2018-03" db="EMBL/GenBank/DDBJ databases">
        <title>The draft genome of Zobellella sp. 59N8.</title>
        <authorList>
            <person name="Liu L."/>
            <person name="Li L."/>
            <person name="Zhang X."/>
            <person name="Liang L."/>
            <person name="Wang T."/>
        </authorList>
    </citation>
    <scope>NUCLEOTIDE SEQUENCE [LARGE SCALE GENOMIC DNA]</scope>
    <source>
        <strain evidence="6 7">59N8</strain>
    </source>
</reference>
<gene>
    <name evidence="6" type="ORF">C7H85_02860</name>
</gene>
<protein>
    <submittedName>
        <fullName evidence="6">LysR family transcriptional regulator</fullName>
    </submittedName>
</protein>
<evidence type="ECO:0000259" key="5">
    <source>
        <dbReference type="PROSITE" id="PS50931"/>
    </source>
</evidence>
<sequence>MDLNAVRQFLKVAECQSFTEAAVQLGVTQSGVSRAIGRLEQQLGVRLLHRNTRGLSLTPDGMLFYERSAPLVGGLEELRRQLQERRCSPSGVLKLSAPSAFGRVALMPILARLLERHPQLQVDMVMTDRMVELVDEGFDAVLRTGTIGDQRLIARPLAPLDWVTIASPDYLSRRGIPGHPRELVAHNCLRVRSQHTGRPDNWCFSESGRTCEVDVDGNLVFDHGDPLLDAARQGVGIVQVMAFYAREALARGEVQAILVDHTRPAHPLSLVYQPSRQHSAKLQVLKDALLQDWGAAE</sequence>
<keyword evidence="2" id="KW-0805">Transcription regulation</keyword>
<dbReference type="InterPro" id="IPR000847">
    <property type="entry name" value="LysR_HTH_N"/>
</dbReference>
<dbReference type="PRINTS" id="PR00039">
    <property type="entry name" value="HTHLYSR"/>
</dbReference>
<dbReference type="OrthoDB" id="9786526at2"/>
<dbReference type="RefSeq" id="WP_106728614.1">
    <property type="nucleotide sequence ID" value="NZ_PXYG01000001.1"/>
</dbReference>
<evidence type="ECO:0000256" key="4">
    <source>
        <dbReference type="ARBA" id="ARBA00023163"/>
    </source>
</evidence>
<accession>A0A2P7RD88</accession>
<proteinExistence type="inferred from homology"/>
<dbReference type="Pfam" id="PF03466">
    <property type="entry name" value="LysR_substrate"/>
    <property type="match status" value="1"/>
</dbReference>
<dbReference type="GO" id="GO:0006351">
    <property type="term" value="P:DNA-templated transcription"/>
    <property type="evidence" value="ECO:0007669"/>
    <property type="project" value="TreeGrafter"/>
</dbReference>
<dbReference type="Proteomes" id="UP000240243">
    <property type="component" value="Unassembled WGS sequence"/>
</dbReference>
<evidence type="ECO:0000313" key="7">
    <source>
        <dbReference type="Proteomes" id="UP000240243"/>
    </source>
</evidence>
<dbReference type="Pfam" id="PF00126">
    <property type="entry name" value="HTH_1"/>
    <property type="match status" value="1"/>
</dbReference>
<evidence type="ECO:0000256" key="1">
    <source>
        <dbReference type="ARBA" id="ARBA00009437"/>
    </source>
</evidence>
<dbReference type="EMBL" id="PXYG01000001">
    <property type="protein sequence ID" value="PSJ48204.1"/>
    <property type="molecule type" value="Genomic_DNA"/>
</dbReference>
<name>A0A2P7RD88_9GAMM</name>
<dbReference type="Gene3D" id="3.40.190.290">
    <property type="match status" value="1"/>
</dbReference>
<dbReference type="FunFam" id="1.10.10.10:FF:000001">
    <property type="entry name" value="LysR family transcriptional regulator"/>
    <property type="match status" value="1"/>
</dbReference>
<dbReference type="Gene3D" id="1.10.10.10">
    <property type="entry name" value="Winged helix-like DNA-binding domain superfamily/Winged helix DNA-binding domain"/>
    <property type="match status" value="1"/>
</dbReference>
<dbReference type="PROSITE" id="PS50931">
    <property type="entry name" value="HTH_LYSR"/>
    <property type="match status" value="1"/>
</dbReference>
<organism evidence="6 7">
    <name type="scientific">Zobellella endophytica</name>
    <dbReference type="NCBI Taxonomy" id="2116700"/>
    <lineage>
        <taxon>Bacteria</taxon>
        <taxon>Pseudomonadati</taxon>
        <taxon>Pseudomonadota</taxon>
        <taxon>Gammaproteobacteria</taxon>
        <taxon>Aeromonadales</taxon>
        <taxon>Aeromonadaceae</taxon>
        <taxon>Zobellella</taxon>
    </lineage>
</organism>
<dbReference type="PANTHER" id="PTHR30537:SF5">
    <property type="entry name" value="HTH-TYPE TRANSCRIPTIONAL ACTIVATOR TTDR-RELATED"/>
    <property type="match status" value="1"/>
</dbReference>
<keyword evidence="7" id="KW-1185">Reference proteome</keyword>
<keyword evidence="3" id="KW-0238">DNA-binding</keyword>
<dbReference type="InterPro" id="IPR036388">
    <property type="entry name" value="WH-like_DNA-bd_sf"/>
</dbReference>
<keyword evidence="4" id="KW-0804">Transcription</keyword>
<dbReference type="CDD" id="cd08422">
    <property type="entry name" value="PBP2_CrgA_like"/>
    <property type="match status" value="1"/>
</dbReference>
<comment type="similarity">
    <text evidence="1">Belongs to the LysR transcriptional regulatory family.</text>
</comment>
<dbReference type="AlphaFoldDB" id="A0A2P7RD88"/>
<dbReference type="GO" id="GO:0003700">
    <property type="term" value="F:DNA-binding transcription factor activity"/>
    <property type="evidence" value="ECO:0007669"/>
    <property type="project" value="InterPro"/>
</dbReference>
<dbReference type="PANTHER" id="PTHR30537">
    <property type="entry name" value="HTH-TYPE TRANSCRIPTIONAL REGULATOR"/>
    <property type="match status" value="1"/>
</dbReference>
<feature type="domain" description="HTH lysR-type" evidence="5">
    <location>
        <begin position="1"/>
        <end position="58"/>
    </location>
</feature>
<evidence type="ECO:0000313" key="6">
    <source>
        <dbReference type="EMBL" id="PSJ48204.1"/>
    </source>
</evidence>
<dbReference type="InterPro" id="IPR005119">
    <property type="entry name" value="LysR_subst-bd"/>
</dbReference>
<evidence type="ECO:0000256" key="3">
    <source>
        <dbReference type="ARBA" id="ARBA00023125"/>
    </source>
</evidence>